<proteinExistence type="predicted"/>
<dbReference type="EMBL" id="LYXE01000063">
    <property type="protein sequence ID" value="PDV99843.1"/>
    <property type="molecule type" value="Genomic_DNA"/>
</dbReference>
<protein>
    <submittedName>
        <fullName evidence="2">Uncharacterized protein</fullName>
    </submittedName>
</protein>
<evidence type="ECO:0000256" key="1">
    <source>
        <dbReference type="SAM" id="MobiDB-lite"/>
    </source>
</evidence>
<feature type="region of interest" description="Disordered" evidence="1">
    <location>
        <begin position="108"/>
        <end position="127"/>
    </location>
</feature>
<reference evidence="2 3" key="1">
    <citation type="submission" date="2016-05" db="EMBL/GenBank/DDBJ databases">
        <authorList>
            <person name="Lavstsen T."/>
            <person name="Jespersen J.S."/>
        </authorList>
    </citation>
    <scope>NUCLEOTIDE SEQUENCE [LARGE SCALE GENOMIC DNA]</scope>
    <source>
        <strain evidence="2 3">B7-9</strain>
    </source>
</reference>
<feature type="region of interest" description="Disordered" evidence="1">
    <location>
        <begin position="1"/>
        <end position="26"/>
    </location>
</feature>
<dbReference type="OrthoDB" id="9818505at2"/>
<dbReference type="AlphaFoldDB" id="A0A2H3LBQ1"/>
<gene>
    <name evidence="2" type="ORF">A9Q02_01120</name>
</gene>
<organism evidence="2 3">
    <name type="scientific">Candidatus Chloroploca asiatica</name>
    <dbReference type="NCBI Taxonomy" id="1506545"/>
    <lineage>
        <taxon>Bacteria</taxon>
        <taxon>Bacillati</taxon>
        <taxon>Chloroflexota</taxon>
        <taxon>Chloroflexia</taxon>
        <taxon>Chloroflexales</taxon>
        <taxon>Chloroflexineae</taxon>
        <taxon>Oscillochloridaceae</taxon>
        <taxon>Candidatus Chloroploca</taxon>
    </lineage>
</organism>
<accession>A0A2H3LBQ1</accession>
<keyword evidence="3" id="KW-1185">Reference proteome</keyword>
<feature type="region of interest" description="Disordered" evidence="1">
    <location>
        <begin position="208"/>
        <end position="255"/>
    </location>
</feature>
<dbReference type="RefSeq" id="WP_097651608.1">
    <property type="nucleotide sequence ID" value="NZ_LYXE01000063.1"/>
</dbReference>
<evidence type="ECO:0000313" key="2">
    <source>
        <dbReference type="EMBL" id="PDV99843.1"/>
    </source>
</evidence>
<dbReference type="CDD" id="cd06503">
    <property type="entry name" value="ATP-synt_Fo_b"/>
    <property type="match status" value="1"/>
</dbReference>
<dbReference type="Proteomes" id="UP000220922">
    <property type="component" value="Unassembled WGS sequence"/>
</dbReference>
<evidence type="ECO:0000313" key="3">
    <source>
        <dbReference type="Proteomes" id="UP000220922"/>
    </source>
</evidence>
<name>A0A2H3LBQ1_9CHLR</name>
<comment type="caution">
    <text evidence="2">The sequence shown here is derived from an EMBL/GenBank/DDBJ whole genome shotgun (WGS) entry which is preliminary data.</text>
</comment>
<sequence length="355" mass="39892">MAQGSAWPPEPDLPPSSAQESSFDDEQRFSEWIQKRLAIYQTLEQQIQTSIQQTVEFGGEFTRQLEQETERFIARYRRQRQEQIQMRDALRQELADLRVALAEERRQHDQALNQARHQAEQERAQTRQQVAAEVAQQRAAAKADCERMIREAQAEREQILAETQQMSAQLMDLQRSLSNMLKPMSSVGLPPSSTSEAKKNVELAERSYARVSESPSTGALPPVQANWPEPSVRPFAPDAPPSQPDPESQRMVEATVPGEPAVVVESAPPAEPAPPAAHPEQTEYTVHFKDVQSFIIASDLLDRIGNLNGIESTRLVEYEHQQLSVAVSYRGAIPLERMLKERLSEVAVVVDVVGQ</sequence>